<feature type="compositionally biased region" description="Low complexity" evidence="1">
    <location>
        <begin position="211"/>
        <end position="227"/>
    </location>
</feature>
<evidence type="ECO:0000313" key="3">
    <source>
        <dbReference type="EMBL" id="KAL1406484.1"/>
    </source>
</evidence>
<feature type="region of interest" description="Disordered" evidence="1">
    <location>
        <begin position="205"/>
        <end position="227"/>
    </location>
</feature>
<keyword evidence="4" id="KW-1185">Reference proteome</keyword>
<evidence type="ECO:0000313" key="4">
    <source>
        <dbReference type="Proteomes" id="UP001565368"/>
    </source>
</evidence>
<dbReference type="EMBL" id="JBBXJM010000006">
    <property type="protein sequence ID" value="KAL1406484.1"/>
    <property type="molecule type" value="Genomic_DNA"/>
</dbReference>
<feature type="chain" id="PRO_5045673778" evidence="2">
    <location>
        <begin position="18"/>
        <end position="250"/>
    </location>
</feature>
<proteinExistence type="predicted"/>
<dbReference type="RefSeq" id="XP_069206428.1">
    <property type="nucleotide sequence ID" value="XM_069356587.1"/>
</dbReference>
<feature type="region of interest" description="Disordered" evidence="1">
    <location>
        <begin position="23"/>
        <end position="57"/>
    </location>
</feature>
<gene>
    <name evidence="3" type="ORF">Q8F55_008186</name>
</gene>
<accession>A0ABR3PVJ1</accession>
<dbReference type="GeneID" id="95989229"/>
<comment type="caution">
    <text evidence="3">The sequence shown here is derived from an EMBL/GenBank/DDBJ whole genome shotgun (WGS) entry which is preliminary data.</text>
</comment>
<evidence type="ECO:0000256" key="2">
    <source>
        <dbReference type="SAM" id="SignalP"/>
    </source>
</evidence>
<sequence>MKLSLLALILAPLAVLAQDASSSAAPSADAGPTDAAGAGSDPADASQAPATEGANVTTSAVASAPAASGTGGALNSHLTIYSPSATNYWVGNTNNTLAWSGTGPTAFSVWLLNANASLLQDTEYGQVQNGALKLKTWIKTSVSSLQIWSTRTNSGGDGYTVQLRGVNDSSVIFATSEPFTIRPWNSTTAVSVSLAPVATGTGVTISDPETASHTSTAHASASSSKGSSAGKAASIGAGAVAFAGAVALLI</sequence>
<name>A0ABR3PVJ1_9TREE</name>
<feature type="signal peptide" evidence="2">
    <location>
        <begin position="1"/>
        <end position="17"/>
    </location>
</feature>
<keyword evidence="2" id="KW-0732">Signal</keyword>
<dbReference type="Proteomes" id="UP001565368">
    <property type="component" value="Unassembled WGS sequence"/>
</dbReference>
<organism evidence="3 4">
    <name type="scientific">Vanrija albida</name>
    <dbReference type="NCBI Taxonomy" id="181172"/>
    <lineage>
        <taxon>Eukaryota</taxon>
        <taxon>Fungi</taxon>
        <taxon>Dikarya</taxon>
        <taxon>Basidiomycota</taxon>
        <taxon>Agaricomycotina</taxon>
        <taxon>Tremellomycetes</taxon>
        <taxon>Trichosporonales</taxon>
        <taxon>Trichosporonaceae</taxon>
        <taxon>Vanrija</taxon>
    </lineage>
</organism>
<reference evidence="3 4" key="1">
    <citation type="submission" date="2023-08" db="EMBL/GenBank/DDBJ databases">
        <title>Annotated Genome Sequence of Vanrija albida AlHP1.</title>
        <authorList>
            <person name="Herzog R."/>
        </authorList>
    </citation>
    <scope>NUCLEOTIDE SEQUENCE [LARGE SCALE GENOMIC DNA]</scope>
    <source>
        <strain evidence="3 4">AlHP1</strain>
    </source>
</reference>
<protein>
    <submittedName>
        <fullName evidence="3">Uncharacterized protein</fullName>
    </submittedName>
</protein>
<evidence type="ECO:0000256" key="1">
    <source>
        <dbReference type="SAM" id="MobiDB-lite"/>
    </source>
</evidence>